<proteinExistence type="predicted"/>
<name>A0A4V3D8Z1_9ACTN</name>
<evidence type="ECO:0000313" key="2">
    <source>
        <dbReference type="Proteomes" id="UP000295281"/>
    </source>
</evidence>
<keyword evidence="2" id="KW-1185">Reference proteome</keyword>
<gene>
    <name evidence="1" type="ORF">EV190_103251</name>
</gene>
<protein>
    <submittedName>
        <fullName evidence="1">Uncharacterized protein</fullName>
    </submittedName>
</protein>
<sequence>MSGYDFVRCVLLDPVRGAGAGIACHVALWQAVRLLGVLPGNGRLPPSKQDTNSP</sequence>
<comment type="caution">
    <text evidence="1">The sequence shown here is derived from an EMBL/GenBank/DDBJ whole genome shotgun (WGS) entry which is preliminary data.</text>
</comment>
<organism evidence="1 2">
    <name type="scientific">Actinorugispora endophytica</name>
    <dbReference type="NCBI Taxonomy" id="1605990"/>
    <lineage>
        <taxon>Bacteria</taxon>
        <taxon>Bacillati</taxon>
        <taxon>Actinomycetota</taxon>
        <taxon>Actinomycetes</taxon>
        <taxon>Streptosporangiales</taxon>
        <taxon>Nocardiopsidaceae</taxon>
        <taxon>Actinorugispora</taxon>
    </lineage>
</organism>
<dbReference type="Proteomes" id="UP000295281">
    <property type="component" value="Unassembled WGS sequence"/>
</dbReference>
<accession>A0A4V3D8Z1</accession>
<dbReference type="EMBL" id="SNYN01000003">
    <property type="protein sequence ID" value="TDQ53800.1"/>
    <property type="molecule type" value="Genomic_DNA"/>
</dbReference>
<evidence type="ECO:0000313" key="1">
    <source>
        <dbReference type="EMBL" id="TDQ53800.1"/>
    </source>
</evidence>
<reference evidence="1 2" key="1">
    <citation type="submission" date="2019-03" db="EMBL/GenBank/DDBJ databases">
        <title>Genomic Encyclopedia of Type Strains, Phase IV (KMG-IV): sequencing the most valuable type-strain genomes for metagenomic binning, comparative biology and taxonomic classification.</title>
        <authorList>
            <person name="Goeker M."/>
        </authorList>
    </citation>
    <scope>NUCLEOTIDE SEQUENCE [LARGE SCALE GENOMIC DNA]</scope>
    <source>
        <strain evidence="1 2">DSM 46770</strain>
    </source>
</reference>
<dbReference type="AlphaFoldDB" id="A0A4V3D8Z1"/>